<evidence type="ECO:0000313" key="2">
    <source>
        <dbReference type="Proteomes" id="UP000738349"/>
    </source>
</evidence>
<proteinExistence type="predicted"/>
<keyword evidence="2" id="KW-1185">Reference proteome</keyword>
<dbReference type="OrthoDB" id="4500473at2759"/>
<name>A0A9P9FTU5_9HYPO</name>
<gene>
    <name evidence="1" type="ORF">EDB81DRAFT_895743</name>
</gene>
<sequence length="282" mass="30470">MASTKSKLLTYHVVPRFDIAAVGGALQLGTVIEDLNNVRPVNHGHVIPIPDNVPYESTTGAGFHESHSRLLGGHAGIWARALVLLQTGAPTEASAQSDIQVAVRCEGVTTSYFDPDASYVDQSLSAPCVNDYFTATDYKADVFLVTGLKVAKKLQYTSIDSSQKKANAQIGVLEPNTIVQLGASVGGSASNEHNISFDVKDIVIGLRVRRYAYVRASRNPFSNKKVLEGSDYLEGAEMFEEGGAVRMPQATYKQVVIQEEEEAQKAAEARGELVECWVALPQ</sequence>
<protein>
    <submittedName>
        <fullName evidence="1">Uncharacterized protein</fullName>
    </submittedName>
</protein>
<organism evidence="1 2">
    <name type="scientific">Dactylonectria macrodidyma</name>
    <dbReference type="NCBI Taxonomy" id="307937"/>
    <lineage>
        <taxon>Eukaryota</taxon>
        <taxon>Fungi</taxon>
        <taxon>Dikarya</taxon>
        <taxon>Ascomycota</taxon>
        <taxon>Pezizomycotina</taxon>
        <taxon>Sordariomycetes</taxon>
        <taxon>Hypocreomycetidae</taxon>
        <taxon>Hypocreales</taxon>
        <taxon>Nectriaceae</taxon>
        <taxon>Dactylonectria</taxon>
    </lineage>
</organism>
<dbReference type="Proteomes" id="UP000738349">
    <property type="component" value="Unassembled WGS sequence"/>
</dbReference>
<dbReference type="AlphaFoldDB" id="A0A9P9FTU5"/>
<accession>A0A9P9FTU5</accession>
<comment type="caution">
    <text evidence="1">The sequence shown here is derived from an EMBL/GenBank/DDBJ whole genome shotgun (WGS) entry which is preliminary data.</text>
</comment>
<reference evidence="1" key="1">
    <citation type="journal article" date="2021" name="Nat. Commun.">
        <title>Genetic determinants of endophytism in the Arabidopsis root mycobiome.</title>
        <authorList>
            <person name="Mesny F."/>
            <person name="Miyauchi S."/>
            <person name="Thiergart T."/>
            <person name="Pickel B."/>
            <person name="Atanasova L."/>
            <person name="Karlsson M."/>
            <person name="Huettel B."/>
            <person name="Barry K.W."/>
            <person name="Haridas S."/>
            <person name="Chen C."/>
            <person name="Bauer D."/>
            <person name="Andreopoulos W."/>
            <person name="Pangilinan J."/>
            <person name="LaButti K."/>
            <person name="Riley R."/>
            <person name="Lipzen A."/>
            <person name="Clum A."/>
            <person name="Drula E."/>
            <person name="Henrissat B."/>
            <person name="Kohler A."/>
            <person name="Grigoriev I.V."/>
            <person name="Martin F.M."/>
            <person name="Hacquard S."/>
        </authorList>
    </citation>
    <scope>NUCLEOTIDE SEQUENCE</scope>
    <source>
        <strain evidence="1">MPI-CAGE-AT-0147</strain>
    </source>
</reference>
<evidence type="ECO:0000313" key="1">
    <source>
        <dbReference type="EMBL" id="KAH7175281.1"/>
    </source>
</evidence>
<dbReference type="EMBL" id="JAGMUV010000001">
    <property type="protein sequence ID" value="KAH7175281.1"/>
    <property type="molecule type" value="Genomic_DNA"/>
</dbReference>